<evidence type="ECO:0000313" key="2">
    <source>
        <dbReference type="Proteomes" id="UP000032946"/>
    </source>
</evidence>
<sequence length="139" mass="15670">MTNFNIYSSKFGQSTDDLPEGEVNLYLTNERVQAVIDSNTNLVKLTDLSWNNITNKPSAFPPSTHSHSWTEITNKPTIFASDWANVADKPATATRWPTWSEVTSKPTTLRSRLQRILMLGLTLRQVFQLPLHAGRLGLK</sequence>
<protein>
    <submittedName>
        <fullName evidence="1">Uncharacterized protein</fullName>
    </submittedName>
</protein>
<organism evidence="1 2">
    <name type="scientific">Limnospira indica PCC 8005</name>
    <dbReference type="NCBI Taxonomy" id="376219"/>
    <lineage>
        <taxon>Bacteria</taxon>
        <taxon>Bacillati</taxon>
        <taxon>Cyanobacteriota</taxon>
        <taxon>Cyanophyceae</taxon>
        <taxon>Oscillatoriophycideae</taxon>
        <taxon>Oscillatoriales</taxon>
        <taxon>Sirenicapillariaceae</taxon>
        <taxon>Limnospira</taxon>
    </lineage>
</organism>
<evidence type="ECO:0000313" key="1">
    <source>
        <dbReference type="EMBL" id="CDM94536.1"/>
    </source>
</evidence>
<accession>A0A9P1KEC3</accession>
<proteinExistence type="predicted"/>
<keyword evidence="2" id="KW-1185">Reference proteome</keyword>
<reference evidence="1 2" key="1">
    <citation type="submission" date="2014-02" db="EMBL/GenBank/DDBJ databases">
        <authorList>
            <person name="Genoscope - CEA"/>
        </authorList>
    </citation>
    <scope>NUCLEOTIDE SEQUENCE [LARGE SCALE GENOMIC DNA]</scope>
    <source>
        <strain evidence="1 2">PCC 8005</strain>
    </source>
</reference>
<gene>
    <name evidence="1" type="ORF">ARTHRO_20070</name>
</gene>
<dbReference type="Proteomes" id="UP000032946">
    <property type="component" value="Chromosome"/>
</dbReference>
<name>A0A9P1KEC3_9CYAN</name>
<dbReference type="AlphaFoldDB" id="A0A9P1KEC3"/>
<dbReference type="EMBL" id="FO818640">
    <property type="protein sequence ID" value="CDM94536.1"/>
    <property type="molecule type" value="Genomic_DNA"/>
</dbReference>